<feature type="non-terminal residue" evidence="2">
    <location>
        <position position="31"/>
    </location>
</feature>
<dbReference type="AlphaFoldDB" id="A0A4R6RRB6"/>
<dbReference type="Proteomes" id="UP000295444">
    <property type="component" value="Unassembled WGS sequence"/>
</dbReference>
<feature type="transmembrane region" description="Helical" evidence="1">
    <location>
        <begin position="12"/>
        <end position="30"/>
    </location>
</feature>
<organism evidence="2 3">
    <name type="scientific">Labedaea rhizosphaerae</name>
    <dbReference type="NCBI Taxonomy" id="598644"/>
    <lineage>
        <taxon>Bacteria</taxon>
        <taxon>Bacillati</taxon>
        <taxon>Actinomycetota</taxon>
        <taxon>Actinomycetes</taxon>
        <taxon>Pseudonocardiales</taxon>
        <taxon>Pseudonocardiaceae</taxon>
        <taxon>Labedaea</taxon>
    </lineage>
</organism>
<name>A0A4R6RRB6_LABRH</name>
<keyword evidence="1" id="KW-1133">Transmembrane helix</keyword>
<evidence type="ECO:0000313" key="2">
    <source>
        <dbReference type="EMBL" id="TDP89224.1"/>
    </source>
</evidence>
<evidence type="ECO:0000256" key="1">
    <source>
        <dbReference type="SAM" id="Phobius"/>
    </source>
</evidence>
<evidence type="ECO:0000313" key="3">
    <source>
        <dbReference type="Proteomes" id="UP000295444"/>
    </source>
</evidence>
<dbReference type="EMBL" id="SNXZ01000014">
    <property type="protein sequence ID" value="TDP89224.1"/>
    <property type="molecule type" value="Genomic_DNA"/>
</dbReference>
<sequence length="31" mass="3078">MTPLVSTSRSKSGCGLLFGVVSGAAVPGWIV</sequence>
<gene>
    <name evidence="2" type="ORF">EV186_11448</name>
</gene>
<reference evidence="2 3" key="1">
    <citation type="submission" date="2019-03" db="EMBL/GenBank/DDBJ databases">
        <title>Genomic Encyclopedia of Type Strains, Phase IV (KMG-IV): sequencing the most valuable type-strain genomes for metagenomic binning, comparative biology and taxonomic classification.</title>
        <authorList>
            <person name="Goeker M."/>
        </authorList>
    </citation>
    <scope>NUCLEOTIDE SEQUENCE [LARGE SCALE GENOMIC DNA]</scope>
    <source>
        <strain evidence="2 3">DSM 45361</strain>
    </source>
</reference>
<keyword evidence="1" id="KW-0812">Transmembrane</keyword>
<comment type="caution">
    <text evidence="2">The sequence shown here is derived from an EMBL/GenBank/DDBJ whole genome shotgun (WGS) entry which is preliminary data.</text>
</comment>
<proteinExistence type="predicted"/>
<keyword evidence="1" id="KW-0472">Membrane</keyword>
<keyword evidence="3" id="KW-1185">Reference proteome</keyword>
<accession>A0A4R6RRB6</accession>
<protein>
    <submittedName>
        <fullName evidence="2">Uncharacterized protein</fullName>
    </submittedName>
</protein>